<dbReference type="Pfam" id="PF24808">
    <property type="entry name" value="DUF7707"/>
    <property type="match status" value="1"/>
</dbReference>
<feature type="domain" description="DUF7707" evidence="2">
    <location>
        <begin position="29"/>
        <end position="135"/>
    </location>
</feature>
<evidence type="ECO:0000313" key="4">
    <source>
        <dbReference type="Proteomes" id="UP000244855"/>
    </source>
</evidence>
<evidence type="ECO:0000259" key="2">
    <source>
        <dbReference type="Pfam" id="PF24808"/>
    </source>
</evidence>
<reference evidence="3 4" key="1">
    <citation type="journal article" date="2018" name="Sci. Rep.">
        <title>Comparative genomics provides insights into the lifestyle and reveals functional heterogeneity of dark septate endophytic fungi.</title>
        <authorList>
            <person name="Knapp D.G."/>
            <person name="Nemeth J.B."/>
            <person name="Barry K."/>
            <person name="Hainaut M."/>
            <person name="Henrissat B."/>
            <person name="Johnson J."/>
            <person name="Kuo A."/>
            <person name="Lim J.H.P."/>
            <person name="Lipzen A."/>
            <person name="Nolan M."/>
            <person name="Ohm R.A."/>
            <person name="Tamas L."/>
            <person name="Grigoriev I.V."/>
            <person name="Spatafora J.W."/>
            <person name="Nagy L.G."/>
            <person name="Kovacs G.M."/>
        </authorList>
    </citation>
    <scope>NUCLEOTIDE SEQUENCE [LARGE SCALE GENOMIC DNA]</scope>
    <source>
        <strain evidence="3 4">DSE2036</strain>
    </source>
</reference>
<dbReference type="AlphaFoldDB" id="A0A2V1EBU6"/>
<proteinExistence type="predicted"/>
<feature type="signal peptide" evidence="1">
    <location>
        <begin position="1"/>
        <end position="25"/>
    </location>
</feature>
<accession>A0A2V1EBU6</accession>
<name>A0A2V1EBU6_9PLEO</name>
<evidence type="ECO:0000256" key="1">
    <source>
        <dbReference type="SAM" id="SignalP"/>
    </source>
</evidence>
<dbReference type="EMBL" id="KZ805301">
    <property type="protein sequence ID" value="PVI08078.1"/>
    <property type="molecule type" value="Genomic_DNA"/>
</dbReference>
<sequence>MHGRHINMRSTIVLSLLATAGFSAAQEQYSIDPNSVSKSTRSYWCQMAQTQCPLICLQQPGVTSQNTIKNDCSPDNLSYSCVCDNNVAPNVTEYTQTMPFFICQEWGNQCRKKCNGDNTCADKCTADHPCGATDPYKGNASTPASTSSSPSATQLRQYPGAQCCFRFVNDRSHRRHGYYRCQHLCRSHPLVINRRQSHSPTSFH</sequence>
<dbReference type="OrthoDB" id="2439692at2759"/>
<dbReference type="Proteomes" id="UP000244855">
    <property type="component" value="Unassembled WGS sequence"/>
</dbReference>
<keyword evidence="4" id="KW-1185">Reference proteome</keyword>
<evidence type="ECO:0000313" key="3">
    <source>
        <dbReference type="EMBL" id="PVI08078.1"/>
    </source>
</evidence>
<gene>
    <name evidence="3" type="ORF">DM02DRAFT_152682</name>
</gene>
<keyword evidence="1" id="KW-0732">Signal</keyword>
<protein>
    <recommendedName>
        <fullName evidence="2">DUF7707 domain-containing protein</fullName>
    </recommendedName>
</protein>
<dbReference type="PANTHER" id="PTHR38118">
    <property type="entry name" value="ANCHORED CELL WALL PROTEIN 11-RELATED"/>
    <property type="match status" value="1"/>
</dbReference>
<dbReference type="InterPro" id="IPR056124">
    <property type="entry name" value="DUF7707"/>
</dbReference>
<organism evidence="3 4">
    <name type="scientific">Periconia macrospinosa</name>
    <dbReference type="NCBI Taxonomy" id="97972"/>
    <lineage>
        <taxon>Eukaryota</taxon>
        <taxon>Fungi</taxon>
        <taxon>Dikarya</taxon>
        <taxon>Ascomycota</taxon>
        <taxon>Pezizomycotina</taxon>
        <taxon>Dothideomycetes</taxon>
        <taxon>Pleosporomycetidae</taxon>
        <taxon>Pleosporales</taxon>
        <taxon>Massarineae</taxon>
        <taxon>Periconiaceae</taxon>
        <taxon>Periconia</taxon>
    </lineage>
</organism>
<dbReference type="PANTHER" id="PTHR38118:SF2">
    <property type="entry name" value="CDP-ALCOHOL PHOSPHATIDYLTRANSFERASE PROTEIN"/>
    <property type="match status" value="1"/>
</dbReference>
<feature type="chain" id="PRO_5016086093" description="DUF7707 domain-containing protein" evidence="1">
    <location>
        <begin position="26"/>
        <end position="204"/>
    </location>
</feature>